<dbReference type="EMBL" id="KT780652">
    <property type="protein sequence ID" value="ALO70623.1"/>
    <property type="molecule type" value="Genomic_DNA"/>
</dbReference>
<evidence type="ECO:0000256" key="4">
    <source>
        <dbReference type="ARBA" id="ARBA00021095"/>
    </source>
</evidence>
<evidence type="ECO:0000256" key="6">
    <source>
        <dbReference type="ARBA" id="ARBA00022660"/>
    </source>
</evidence>
<feature type="transmembrane region" description="Helical" evidence="16">
    <location>
        <begin position="74"/>
        <end position="93"/>
    </location>
</feature>
<evidence type="ECO:0000256" key="9">
    <source>
        <dbReference type="ARBA" id="ARBA00022982"/>
    </source>
</evidence>
<feature type="transmembrane region" description="Helical" evidence="16">
    <location>
        <begin position="20"/>
        <end position="37"/>
    </location>
</feature>
<evidence type="ECO:0000256" key="1">
    <source>
        <dbReference type="ARBA" id="ARBA00004225"/>
    </source>
</evidence>
<keyword evidence="11" id="KW-0520">NAD</keyword>
<dbReference type="GO" id="GO:0031966">
    <property type="term" value="C:mitochondrial membrane"/>
    <property type="evidence" value="ECO:0007669"/>
    <property type="project" value="UniProtKB-SubCell"/>
</dbReference>
<evidence type="ECO:0000256" key="12">
    <source>
        <dbReference type="ARBA" id="ARBA00023128"/>
    </source>
</evidence>
<evidence type="ECO:0000256" key="8">
    <source>
        <dbReference type="ARBA" id="ARBA00022967"/>
    </source>
</evidence>
<keyword evidence="6" id="KW-0679">Respiratory chain</keyword>
<feature type="transmembrane region" description="Helical" evidence="16">
    <location>
        <begin position="43"/>
        <end position="62"/>
    </location>
</feature>
<evidence type="ECO:0000256" key="10">
    <source>
        <dbReference type="ARBA" id="ARBA00022989"/>
    </source>
</evidence>
<protein>
    <recommendedName>
        <fullName evidence="4">NADH-ubiquinone oxidoreductase chain 6</fullName>
        <ecNumber evidence="3">7.1.1.2</ecNumber>
    </recommendedName>
    <alternativeName>
        <fullName evidence="14">NADH dehydrogenase subunit 6</fullName>
    </alternativeName>
</protein>
<reference evidence="17" key="1">
    <citation type="submission" date="2015-09" db="EMBL/GenBank/DDBJ databases">
        <title>Staphyliniformia phylogenetics from de novo mitogenomic assemblies.</title>
        <authorList>
            <person name="Favreau E.A."/>
            <person name="Linard B."/>
            <person name="Vogler A.P."/>
        </authorList>
    </citation>
    <scope>NUCLEOTIDE SEQUENCE</scope>
</reference>
<organism evidence="17">
    <name type="scientific">Halyzia sedecimguttata</name>
    <name type="common">orange ladybird</name>
    <dbReference type="NCBI Taxonomy" id="347359"/>
    <lineage>
        <taxon>Eukaryota</taxon>
        <taxon>Metazoa</taxon>
        <taxon>Ecdysozoa</taxon>
        <taxon>Arthropoda</taxon>
        <taxon>Hexapoda</taxon>
        <taxon>Insecta</taxon>
        <taxon>Pterygota</taxon>
        <taxon>Neoptera</taxon>
        <taxon>Endopterygota</taxon>
        <taxon>Coleoptera</taxon>
        <taxon>Polyphaga</taxon>
        <taxon>Cucujiformia</taxon>
        <taxon>Coccinelloidea</taxon>
        <taxon>Coccinellidae</taxon>
        <taxon>Coccinellinae</taxon>
        <taxon>Halyziini</taxon>
        <taxon>Halyzia</taxon>
    </lineage>
</organism>
<dbReference type="AlphaFoldDB" id="A0A0S2M7I6"/>
<evidence type="ECO:0000256" key="3">
    <source>
        <dbReference type="ARBA" id="ARBA00012944"/>
    </source>
</evidence>
<name>A0A0S2M7I6_9CUCU</name>
<evidence type="ECO:0000313" key="17">
    <source>
        <dbReference type="EMBL" id="ALO70623.1"/>
    </source>
</evidence>
<evidence type="ECO:0000256" key="13">
    <source>
        <dbReference type="ARBA" id="ARBA00023136"/>
    </source>
</evidence>
<keyword evidence="12 17" id="KW-0496">Mitochondrion</keyword>
<evidence type="ECO:0000256" key="16">
    <source>
        <dbReference type="SAM" id="Phobius"/>
    </source>
</evidence>
<keyword evidence="10 16" id="KW-1133">Transmembrane helix</keyword>
<keyword evidence="5" id="KW-0813">Transport</keyword>
<dbReference type="InterPro" id="IPR050269">
    <property type="entry name" value="ComplexI_Subunit6"/>
</dbReference>
<dbReference type="GO" id="GO:0008137">
    <property type="term" value="F:NADH dehydrogenase (ubiquinone) activity"/>
    <property type="evidence" value="ECO:0007669"/>
    <property type="project" value="UniProtKB-EC"/>
</dbReference>
<proteinExistence type="inferred from homology"/>
<keyword evidence="13 16" id="KW-0472">Membrane</keyword>
<geneLocation type="mitochondrion" evidence="17"/>
<comment type="similarity">
    <text evidence="2">Belongs to the complex I subunit 6 family.</text>
</comment>
<keyword evidence="8" id="KW-1278">Translocase</keyword>
<feature type="transmembrane region" description="Helical" evidence="16">
    <location>
        <begin position="134"/>
        <end position="153"/>
    </location>
</feature>
<evidence type="ECO:0000256" key="11">
    <source>
        <dbReference type="ARBA" id="ARBA00023027"/>
    </source>
</evidence>
<evidence type="ECO:0000256" key="7">
    <source>
        <dbReference type="ARBA" id="ARBA00022692"/>
    </source>
</evidence>
<evidence type="ECO:0000256" key="5">
    <source>
        <dbReference type="ARBA" id="ARBA00022448"/>
    </source>
</evidence>
<keyword evidence="9" id="KW-0249">Electron transport</keyword>
<evidence type="ECO:0000256" key="14">
    <source>
        <dbReference type="ARBA" id="ARBA00031019"/>
    </source>
</evidence>
<sequence>MNFLLMTSSIMMFMKHPISLGFTILIHTILTCLMMGLMSMNYWFSYILILIMIGGLLVLFIYMTSIASNEKFKFNNIILLMIIIIMMISFMMLQKSSMFMINMNLNNELLENFNYNEKFKMNMTKFLNFPNSNLFLLIIFYLLVTMIAIVKITKLNFGPLRQLKYENTFTKT</sequence>
<evidence type="ECO:0000256" key="15">
    <source>
        <dbReference type="ARBA" id="ARBA00049551"/>
    </source>
</evidence>
<accession>A0A0S2M7I6</accession>
<dbReference type="PANTHER" id="PTHR11435:SF1">
    <property type="entry name" value="NADH-UBIQUINONE OXIDOREDUCTASE CHAIN 6"/>
    <property type="match status" value="1"/>
</dbReference>
<dbReference type="PANTHER" id="PTHR11435">
    <property type="entry name" value="NADH UBIQUINONE OXIDOREDUCTASE SUBUNIT ND6"/>
    <property type="match status" value="1"/>
</dbReference>
<gene>
    <name evidence="17" type="primary">nad6</name>
</gene>
<comment type="subcellular location">
    <subcellularLocation>
        <location evidence="1">Mitochondrion membrane</location>
        <topology evidence="1">Multi-pass membrane protein</topology>
    </subcellularLocation>
</comment>
<comment type="catalytic activity">
    <reaction evidence="15">
        <text>a ubiquinone + NADH + 5 H(+)(in) = a ubiquinol + NAD(+) + 4 H(+)(out)</text>
        <dbReference type="Rhea" id="RHEA:29091"/>
        <dbReference type="Rhea" id="RHEA-COMP:9565"/>
        <dbReference type="Rhea" id="RHEA-COMP:9566"/>
        <dbReference type="ChEBI" id="CHEBI:15378"/>
        <dbReference type="ChEBI" id="CHEBI:16389"/>
        <dbReference type="ChEBI" id="CHEBI:17976"/>
        <dbReference type="ChEBI" id="CHEBI:57540"/>
        <dbReference type="ChEBI" id="CHEBI:57945"/>
        <dbReference type="EC" id="7.1.1.2"/>
    </reaction>
</comment>
<keyword evidence="7 16" id="KW-0812">Transmembrane</keyword>
<dbReference type="EC" id="7.1.1.2" evidence="3"/>
<evidence type="ECO:0000256" key="2">
    <source>
        <dbReference type="ARBA" id="ARBA00005698"/>
    </source>
</evidence>